<evidence type="ECO:0000313" key="3">
    <source>
        <dbReference type="EMBL" id="NGP86767.1"/>
    </source>
</evidence>
<accession>A0A6M1SYP9</accession>
<dbReference type="SUPFAM" id="SSF69304">
    <property type="entry name" value="Tricorn protease N-terminal domain"/>
    <property type="match status" value="1"/>
</dbReference>
<feature type="domain" description="Peptidase MA-like" evidence="2">
    <location>
        <begin position="81"/>
        <end position="273"/>
    </location>
</feature>
<evidence type="ECO:0000256" key="1">
    <source>
        <dbReference type="ARBA" id="ARBA00009820"/>
    </source>
</evidence>
<evidence type="ECO:0000313" key="4">
    <source>
        <dbReference type="Proteomes" id="UP000479132"/>
    </source>
</evidence>
<dbReference type="InterPro" id="IPR039568">
    <property type="entry name" value="Peptidase_MA-like_dom"/>
</dbReference>
<evidence type="ECO:0000259" key="2">
    <source>
        <dbReference type="Pfam" id="PF13485"/>
    </source>
</evidence>
<reference evidence="3 4" key="1">
    <citation type="submission" date="2020-02" db="EMBL/GenBank/DDBJ databases">
        <title>Aliifodinibius halophilus 2W32, complete genome.</title>
        <authorList>
            <person name="Li Y."/>
            <person name="Wu S."/>
        </authorList>
    </citation>
    <scope>NUCLEOTIDE SEQUENCE [LARGE SCALE GENOMIC DNA]</scope>
    <source>
        <strain evidence="3 4">2W32</strain>
    </source>
</reference>
<dbReference type="Gene3D" id="2.40.160.50">
    <property type="entry name" value="membrane protein fhac: a member of the omp85/tpsb transporter family"/>
    <property type="match status" value="1"/>
</dbReference>
<name>A0A6M1SYP9_9BACT</name>
<dbReference type="Pfam" id="PF13485">
    <property type="entry name" value="Peptidase_MA_2"/>
    <property type="match status" value="1"/>
</dbReference>
<dbReference type="Gene3D" id="2.120.10.30">
    <property type="entry name" value="TolB, C-terminal domain"/>
    <property type="match status" value="2"/>
</dbReference>
<dbReference type="InterPro" id="IPR011042">
    <property type="entry name" value="6-blade_b-propeller_TolB-like"/>
</dbReference>
<dbReference type="EMBL" id="JAALLS010000001">
    <property type="protein sequence ID" value="NGP86767.1"/>
    <property type="molecule type" value="Genomic_DNA"/>
</dbReference>
<protein>
    <recommendedName>
        <fullName evidence="2">Peptidase MA-like domain-containing protein</fullName>
    </recommendedName>
</protein>
<sequence length="1128" mass="127727">MNASQILRRSLLLILLLALGGSLVQEASAQYLSFGKNRVQYKDFDWKYIQSEHFDIYYYESKNYDLANFTAYSLEAALKQYRDDFDHEIADRIQVIIYDSHNDFSQTNVVPLPVDAEGIGGVTDPYKNRITMPFGGDWTKFRSTLHHELEHAVINDMFYGGSVQSRLSGNALQIPLWFNEGMAEYTSLGWDTNTDMFIRDAVINNYLPPIPRLGGFFAYRGGQSVWNFIAEEYGRQKITEIMQNLKSSRNIELTFERTMGLDMEELSERWKDYYRKRYLPEVANREKISSFAENLTERDKRGVYDTSPAISPQGDKIAMITNERGYFDVVVISAITGKKIKTLIKGEDNINFEELNILNPNLTWSPDGTKIALSTKSKGEDNLAIVDYNTGKVKMIRFPKVDAIGSVAWSPDGDKIAFDGNIGPYQDIYVYNLQSKEFNNVTNDVISDYNPAWGGDSETIYFTSTRGDEVTLNSVKNSSRLLLDDDLYSTDIYAVTMGDAKAKRLTKTPKWNEQQPATTHDGRLFYVSDENGISNIYQIDLSDRTSNPITDLQTGVRQMSISADGSRLAVNSINEGDLDIFMVQSPLSRKKNAPLEPNHWAKRRAQETEAERVPATGYVRAMLTSNSLSETSLTDKVADKVDPMPKEAVVDTLAKTAEAKQDTTQQTGQESENIDFRNYVFESSVEEDSVFKEKYLDAAKFDLEGNKTEDGRYQPQKYRLKFSTDLIFAGGNFSTSYGTYGITQIQFSDLLGNHQISFGSNLNLDLRNSTYFLQYGYLKERTDWLFSFFHNSNNFQDFSGRLYRFRSYGGAINMRYPFDKFRRIDVSLSMLGLAQDYTVAFQDISENLTSTFLHPQVTYTTDRTLRGFITPRAGSRYSLSITGSPPLTGSTPEFISVLGDYRKYFNLGSRYSFAVRGSGAASFGKESQNFFMGGMLGWINQKYSNQSLPIEELSDQFFTQPALPLRGHPYNATYGDKYTLLNAEFRFPLFAALLPGPVPILPLYNLTGIAFVDAGMAWGKDIPLEVFNSQGQNEKIATLNDKDLNFAIGEQVTYYVNRGTSDIKKEPPANPDDYFEVPAVEGDILMGAGFGLRTILFGFPLRYDVGWPYYRNGFGDDPIHYVTIGIDF</sequence>
<dbReference type="Proteomes" id="UP000479132">
    <property type="component" value="Unassembled WGS sequence"/>
</dbReference>
<dbReference type="PANTHER" id="PTHR36842">
    <property type="entry name" value="PROTEIN TOLB HOMOLOG"/>
    <property type="match status" value="1"/>
</dbReference>
<gene>
    <name evidence="3" type="ORF">G3569_00260</name>
</gene>
<dbReference type="PANTHER" id="PTHR36842:SF1">
    <property type="entry name" value="PROTEIN TOLB"/>
    <property type="match status" value="1"/>
</dbReference>
<dbReference type="InterPro" id="IPR011659">
    <property type="entry name" value="WD40"/>
</dbReference>
<organism evidence="3 4">
    <name type="scientific">Fodinibius halophilus</name>
    <dbReference type="NCBI Taxonomy" id="1736908"/>
    <lineage>
        <taxon>Bacteria</taxon>
        <taxon>Pseudomonadati</taxon>
        <taxon>Balneolota</taxon>
        <taxon>Balneolia</taxon>
        <taxon>Balneolales</taxon>
        <taxon>Balneolaceae</taxon>
        <taxon>Fodinibius</taxon>
    </lineage>
</organism>
<dbReference type="RefSeq" id="WP_165264885.1">
    <property type="nucleotide sequence ID" value="NZ_JAALLS010000001.1"/>
</dbReference>
<dbReference type="Pfam" id="PF07676">
    <property type="entry name" value="PD40"/>
    <property type="match status" value="2"/>
</dbReference>
<keyword evidence="4" id="KW-1185">Reference proteome</keyword>
<comment type="similarity">
    <text evidence="1">Belongs to the TolB family.</text>
</comment>
<proteinExistence type="inferred from homology"/>
<dbReference type="AlphaFoldDB" id="A0A6M1SYP9"/>
<comment type="caution">
    <text evidence="3">The sequence shown here is derived from an EMBL/GenBank/DDBJ whole genome shotgun (WGS) entry which is preliminary data.</text>
</comment>